<dbReference type="EMBL" id="OIVN01001970">
    <property type="protein sequence ID" value="SPC99407.1"/>
    <property type="molecule type" value="Genomic_DNA"/>
</dbReference>
<protein>
    <submittedName>
        <fullName evidence="1">Uncharacterized protein</fullName>
    </submittedName>
</protein>
<sequence length="83" mass="9387">MDDFTVEVHHGGSFAHDPLRLPTVSMEDGGLRVVSIDSDKEQQPRQQLVHTQDPMHTLNQQPVFMATQQLLQPQQQGELQQVS</sequence>
<name>A0A2N9EKK1_FAGSY</name>
<dbReference type="EMBL" id="OIVN01000155">
    <property type="protein sequence ID" value="SPC75332.1"/>
    <property type="molecule type" value="Genomic_DNA"/>
</dbReference>
<reference evidence="1" key="1">
    <citation type="submission" date="2018-02" db="EMBL/GenBank/DDBJ databases">
        <authorList>
            <person name="Cohen D.B."/>
            <person name="Kent A.D."/>
        </authorList>
    </citation>
    <scope>NUCLEOTIDE SEQUENCE</scope>
</reference>
<evidence type="ECO:0000313" key="1">
    <source>
        <dbReference type="EMBL" id="SPC75332.1"/>
    </source>
</evidence>
<dbReference type="AlphaFoldDB" id="A0A2N9EKK1"/>
<gene>
    <name evidence="2" type="ORF">FSB_LOCUS27289</name>
    <name evidence="1" type="ORF">FSB_LOCUS3214</name>
</gene>
<organism evidence="1">
    <name type="scientific">Fagus sylvatica</name>
    <name type="common">Beechnut</name>
    <dbReference type="NCBI Taxonomy" id="28930"/>
    <lineage>
        <taxon>Eukaryota</taxon>
        <taxon>Viridiplantae</taxon>
        <taxon>Streptophyta</taxon>
        <taxon>Embryophyta</taxon>
        <taxon>Tracheophyta</taxon>
        <taxon>Spermatophyta</taxon>
        <taxon>Magnoliopsida</taxon>
        <taxon>eudicotyledons</taxon>
        <taxon>Gunneridae</taxon>
        <taxon>Pentapetalae</taxon>
        <taxon>rosids</taxon>
        <taxon>fabids</taxon>
        <taxon>Fagales</taxon>
        <taxon>Fagaceae</taxon>
        <taxon>Fagus</taxon>
    </lineage>
</organism>
<accession>A0A2N9EKK1</accession>
<proteinExistence type="predicted"/>
<evidence type="ECO:0000313" key="2">
    <source>
        <dbReference type="EMBL" id="SPC99407.1"/>
    </source>
</evidence>